<dbReference type="Proteomes" id="UP000015453">
    <property type="component" value="Unassembled WGS sequence"/>
</dbReference>
<accession>S8EJG2</accession>
<keyword evidence="3" id="KW-1185">Reference proteome</keyword>
<evidence type="ECO:0000256" key="1">
    <source>
        <dbReference type="SAM" id="MobiDB-lite"/>
    </source>
</evidence>
<dbReference type="OrthoDB" id="1933664at2759"/>
<feature type="non-terminal residue" evidence="2">
    <location>
        <position position="1"/>
    </location>
</feature>
<evidence type="ECO:0000313" key="2">
    <source>
        <dbReference type="EMBL" id="EPS72757.1"/>
    </source>
</evidence>
<dbReference type="PANTHER" id="PTHR33095:SF114">
    <property type="entry name" value="DUF1645 FAMILY PROTEIN"/>
    <property type="match status" value="1"/>
</dbReference>
<gene>
    <name evidence="2" type="ORF">M569_02002</name>
</gene>
<dbReference type="Pfam" id="PF07816">
    <property type="entry name" value="DUF1645"/>
    <property type="match status" value="1"/>
</dbReference>
<name>S8EJG2_9LAMI</name>
<reference evidence="2 3" key="1">
    <citation type="journal article" date="2013" name="BMC Genomics">
        <title>The miniature genome of a carnivorous plant Genlisea aurea contains a low number of genes and short non-coding sequences.</title>
        <authorList>
            <person name="Leushkin E.V."/>
            <person name="Sutormin R.A."/>
            <person name="Nabieva E.R."/>
            <person name="Penin A.A."/>
            <person name="Kondrashov A.S."/>
            <person name="Logacheva M.D."/>
        </authorList>
    </citation>
    <scope>NUCLEOTIDE SEQUENCE [LARGE SCALE GENOMIC DNA]</scope>
</reference>
<feature type="compositionally biased region" description="Basic and acidic residues" evidence="1">
    <location>
        <begin position="49"/>
        <end position="62"/>
    </location>
</feature>
<feature type="region of interest" description="Disordered" evidence="1">
    <location>
        <begin position="49"/>
        <end position="73"/>
    </location>
</feature>
<dbReference type="EMBL" id="AUSU01000704">
    <property type="protein sequence ID" value="EPS72757.1"/>
    <property type="molecule type" value="Genomic_DNA"/>
</dbReference>
<proteinExistence type="predicted"/>
<protein>
    <submittedName>
        <fullName evidence="2">Uncharacterized protein</fullName>
    </submittedName>
</protein>
<dbReference type="AlphaFoldDB" id="S8EJG2"/>
<feature type="compositionally biased region" description="Acidic residues" evidence="1">
    <location>
        <begin position="1"/>
        <end position="11"/>
    </location>
</feature>
<organism evidence="2 3">
    <name type="scientific">Genlisea aurea</name>
    <dbReference type="NCBI Taxonomy" id="192259"/>
    <lineage>
        <taxon>Eukaryota</taxon>
        <taxon>Viridiplantae</taxon>
        <taxon>Streptophyta</taxon>
        <taxon>Embryophyta</taxon>
        <taxon>Tracheophyta</taxon>
        <taxon>Spermatophyta</taxon>
        <taxon>Magnoliopsida</taxon>
        <taxon>eudicotyledons</taxon>
        <taxon>Gunneridae</taxon>
        <taxon>Pentapetalae</taxon>
        <taxon>asterids</taxon>
        <taxon>lamiids</taxon>
        <taxon>Lamiales</taxon>
        <taxon>Lentibulariaceae</taxon>
        <taxon>Genlisea</taxon>
    </lineage>
</organism>
<comment type="caution">
    <text evidence="2">The sequence shown here is derived from an EMBL/GenBank/DDBJ whole genome shotgun (WGS) entry which is preliminary data.</text>
</comment>
<feature type="region of interest" description="Disordered" evidence="1">
    <location>
        <begin position="1"/>
        <end position="23"/>
    </location>
</feature>
<evidence type="ECO:0000313" key="3">
    <source>
        <dbReference type="Proteomes" id="UP000015453"/>
    </source>
</evidence>
<dbReference type="PANTHER" id="PTHR33095">
    <property type="entry name" value="OS07G0619500 PROTEIN"/>
    <property type="match status" value="1"/>
</dbReference>
<sequence length="185" mass="20473">DEEQEEEDDEFSFMSGGDDLTSPVAAEDAFADGKIKPIFPLLSSRENLPKVLDDDHREKTLSDGEDATGPYCEWSSSRSGGAAAKSGGACSKSNSTGFSKIWRLRELVRRCNSEGRDAFVLVGGGKGKKKIKTTSFSAHEIYLKQRKAAKEDERRRSYLPYRPELMNGFFTNVTGGLSKNVHHPF</sequence>
<dbReference type="InterPro" id="IPR012442">
    <property type="entry name" value="DUF1645_plant"/>
</dbReference>